<feature type="compositionally biased region" description="Low complexity" evidence="1">
    <location>
        <begin position="221"/>
        <end position="230"/>
    </location>
</feature>
<feature type="compositionally biased region" description="Polar residues" evidence="1">
    <location>
        <begin position="200"/>
        <end position="210"/>
    </location>
</feature>
<dbReference type="EMBL" id="KK915536">
    <property type="protein sequence ID" value="KDP21944.1"/>
    <property type="molecule type" value="Genomic_DNA"/>
</dbReference>
<dbReference type="InterPro" id="IPR044824">
    <property type="entry name" value="MAIN-like"/>
</dbReference>
<dbReference type="OrthoDB" id="1937804at2759"/>
<protein>
    <recommendedName>
        <fullName evidence="2">Aminotransferase-like plant mobile domain-containing protein</fullName>
    </recommendedName>
</protein>
<evidence type="ECO:0000256" key="1">
    <source>
        <dbReference type="SAM" id="MobiDB-lite"/>
    </source>
</evidence>
<dbReference type="AlphaFoldDB" id="A0A067JQW6"/>
<dbReference type="PANTHER" id="PTHR46033">
    <property type="entry name" value="PROTEIN MAIN-LIKE 2"/>
    <property type="match status" value="1"/>
</dbReference>
<feature type="domain" description="Aminotransferase-like plant mobile" evidence="2">
    <location>
        <begin position="91"/>
        <end position="134"/>
    </location>
</feature>
<gene>
    <name evidence="3" type="ORF">JCGZ_03146</name>
</gene>
<accession>A0A067JQW6</accession>
<reference evidence="3 4" key="1">
    <citation type="journal article" date="2014" name="PLoS ONE">
        <title>Global Analysis of Gene Expression Profiles in Physic Nut (Jatropha curcas L.) Seedlings Exposed to Salt Stress.</title>
        <authorList>
            <person name="Zhang L."/>
            <person name="Zhang C."/>
            <person name="Wu P."/>
            <person name="Chen Y."/>
            <person name="Li M."/>
            <person name="Jiang H."/>
            <person name="Wu G."/>
        </authorList>
    </citation>
    <scope>NUCLEOTIDE SEQUENCE [LARGE SCALE GENOMIC DNA]</scope>
    <source>
        <strain evidence="4">cv. GZQX0401</strain>
        <tissue evidence="3">Young leaves</tissue>
    </source>
</reference>
<dbReference type="Pfam" id="PF10536">
    <property type="entry name" value="PMD"/>
    <property type="match status" value="1"/>
</dbReference>
<dbReference type="Proteomes" id="UP000027138">
    <property type="component" value="Unassembled WGS sequence"/>
</dbReference>
<dbReference type="PANTHER" id="PTHR46033:SF8">
    <property type="entry name" value="PROTEIN MAINTENANCE OF MERISTEMS-LIKE"/>
    <property type="match status" value="1"/>
</dbReference>
<feature type="region of interest" description="Disordered" evidence="1">
    <location>
        <begin position="190"/>
        <end position="241"/>
    </location>
</feature>
<organism evidence="3 4">
    <name type="scientific">Jatropha curcas</name>
    <name type="common">Barbados nut</name>
    <dbReference type="NCBI Taxonomy" id="180498"/>
    <lineage>
        <taxon>Eukaryota</taxon>
        <taxon>Viridiplantae</taxon>
        <taxon>Streptophyta</taxon>
        <taxon>Embryophyta</taxon>
        <taxon>Tracheophyta</taxon>
        <taxon>Spermatophyta</taxon>
        <taxon>Magnoliopsida</taxon>
        <taxon>eudicotyledons</taxon>
        <taxon>Gunneridae</taxon>
        <taxon>Pentapetalae</taxon>
        <taxon>rosids</taxon>
        <taxon>fabids</taxon>
        <taxon>Malpighiales</taxon>
        <taxon>Euphorbiaceae</taxon>
        <taxon>Crotonoideae</taxon>
        <taxon>Jatropheae</taxon>
        <taxon>Jatropha</taxon>
    </lineage>
</organism>
<evidence type="ECO:0000259" key="2">
    <source>
        <dbReference type="Pfam" id="PF10536"/>
    </source>
</evidence>
<evidence type="ECO:0000313" key="4">
    <source>
        <dbReference type="Proteomes" id="UP000027138"/>
    </source>
</evidence>
<sequence length="341" mass="37904">MASPSYSSDEDLPESQGISMDDVNLAADADTHASMTGIFAQDAYVRLDVGESSIAEIPFDILDPNSPVGAIIGPSHLDFLRNLELGRQNYKSLLSALAERWWDTTNTFHFSWGEMTMTPTDFSLISGIPFGTRPIELYDDWRTADTPDRMTELIGIDLPRIIRPNHSSPDLSVSRHWLSSQAPTIYVRFDSLPRPAPSQPLGTRSSQASGSLARAPRRRPATQPSSSTPAEGPSRAGPSHSVDAFRIPQAISEATRPVHPGLANLHLPYRISYYTPEGTSSLREVSLDRVNRLVLPPEDINEVPDGLIRQMMELILGMQEELTSAWTLQAFDDQRRRRSRR</sequence>
<name>A0A067JQW6_JATCU</name>
<dbReference type="InterPro" id="IPR019557">
    <property type="entry name" value="AminoTfrase-like_pln_mobile"/>
</dbReference>
<dbReference type="GO" id="GO:0010073">
    <property type="term" value="P:meristem maintenance"/>
    <property type="evidence" value="ECO:0007669"/>
    <property type="project" value="InterPro"/>
</dbReference>
<keyword evidence="4" id="KW-1185">Reference proteome</keyword>
<evidence type="ECO:0000313" key="3">
    <source>
        <dbReference type="EMBL" id="KDP21944.1"/>
    </source>
</evidence>
<proteinExistence type="predicted"/>